<protein>
    <recommendedName>
        <fullName evidence="2">DUF7314 domain-containing protein</fullName>
    </recommendedName>
</protein>
<evidence type="ECO:0000313" key="3">
    <source>
        <dbReference type="EMBL" id="QLG26300.1"/>
    </source>
</evidence>
<dbReference type="Proteomes" id="UP000509750">
    <property type="component" value="Chromosome"/>
</dbReference>
<feature type="domain" description="DUF7314" evidence="2">
    <location>
        <begin position="1"/>
        <end position="87"/>
    </location>
</feature>
<keyword evidence="1" id="KW-0812">Transmembrane</keyword>
<organism evidence="3 4">
    <name type="scientific">Halorarum halophilum</name>
    <dbReference type="NCBI Taxonomy" id="2743090"/>
    <lineage>
        <taxon>Archaea</taxon>
        <taxon>Methanobacteriati</taxon>
        <taxon>Methanobacteriota</taxon>
        <taxon>Stenosarchaea group</taxon>
        <taxon>Halobacteria</taxon>
        <taxon>Halobacteriales</taxon>
        <taxon>Haloferacaceae</taxon>
        <taxon>Halorarum</taxon>
    </lineage>
</organism>
<keyword evidence="1" id="KW-0472">Membrane</keyword>
<evidence type="ECO:0000259" key="2">
    <source>
        <dbReference type="Pfam" id="PF23996"/>
    </source>
</evidence>
<evidence type="ECO:0000256" key="1">
    <source>
        <dbReference type="SAM" id="Phobius"/>
    </source>
</evidence>
<dbReference type="RefSeq" id="WP_179167875.1">
    <property type="nucleotide sequence ID" value="NZ_CP058529.1"/>
</dbReference>
<dbReference type="KEGG" id="halg:HUG10_01535"/>
<dbReference type="OrthoDB" id="209648at2157"/>
<name>A0A7D5KTI2_9EURY</name>
<accession>A0A7D5KTI2</accession>
<proteinExistence type="predicted"/>
<reference evidence="3 4" key="1">
    <citation type="submission" date="2020-07" db="EMBL/GenBank/DDBJ databases">
        <title>Gai3-2, isolated from salt lake.</title>
        <authorList>
            <person name="Cui H."/>
            <person name="Shi X."/>
        </authorList>
    </citation>
    <scope>NUCLEOTIDE SEQUENCE [LARGE SCALE GENOMIC DNA]</scope>
    <source>
        <strain evidence="3 4">Gai3-2</strain>
    </source>
</reference>
<dbReference type="AlphaFoldDB" id="A0A7D5KTI2"/>
<feature type="transmembrane region" description="Helical" evidence="1">
    <location>
        <begin position="58"/>
        <end position="77"/>
    </location>
</feature>
<dbReference type="EMBL" id="CP058529">
    <property type="protein sequence ID" value="QLG26300.1"/>
    <property type="molecule type" value="Genomic_DNA"/>
</dbReference>
<sequence length="90" mass="10015">MADEFIKGLGLFTGGGLAWMVLASWYRTESFESSHQLIAAPPEPANMFDAIGIFLNDVFFWTAILGALTFWVLIPAARELRVAYGERRSS</sequence>
<gene>
    <name evidence="3" type="ORF">HUG10_01535</name>
</gene>
<feature type="transmembrane region" description="Helical" evidence="1">
    <location>
        <begin position="9"/>
        <end position="26"/>
    </location>
</feature>
<dbReference type="Pfam" id="PF23996">
    <property type="entry name" value="DUF7314"/>
    <property type="match status" value="1"/>
</dbReference>
<dbReference type="InterPro" id="IPR055738">
    <property type="entry name" value="DUF7314"/>
</dbReference>
<keyword evidence="1" id="KW-1133">Transmembrane helix</keyword>
<keyword evidence="4" id="KW-1185">Reference proteome</keyword>
<evidence type="ECO:0000313" key="4">
    <source>
        <dbReference type="Proteomes" id="UP000509750"/>
    </source>
</evidence>
<dbReference type="GeneID" id="56027474"/>